<sequence length="1103" mass="120035">MSVIIRLQNLPLSAISIDIRNFFHGLSIPDGGVHICGGAEGDAFIAFSTDEDARQAMQLSGEKLKDSTVRLSLSSKHEMFKIIEQARVAANPEQAQPMDTPFANRSGITLPSPRPSSPPARSAAVSQQNVVNPSNMPNFGTLAGMGMLSGGIGMTGANFIGQNPTGMVPPSSMTTGSGMNNNVQQQQQQHPFSMGIGSNTLHHSHMSSSMGSSEHHSQQVGGSMSMIPATNNPNPFGVPPPPLAAGLGMTFPHHLMQTAVSSSQGMSTMNQNQAVAAMMGMGVPPPNMINVTSTLQGSNAFSSPRTMNQMNHHPGLSNQQMGLLDNNNQINLTGTNLTNLPGSNNQMNLPTNNNQMHLQTNNQMHLQTNNQMNHLVAQNPNQISGNNNQLNHLVAHNPNQLSGANNQMNHLVAHNPNQLSGNNNQMHPNLLHQNIMRPNSFPGMNPAFMVGGNAGNGGVVGNIMPPRQNGSLIQSVPPMRGRNPNSAVGQRPVASVRPDFNRDMSARSRSPSERRDRDRDGFRKDPDRRRRSRSRDRDRNNDRRRRSRSRSQSPKGRFSSNRRDSREKDSDKIRVSGRRDSRDAPDPPATPYNTTDEHHAAVKLTGVPSDASFREIKDFLRVDIMGGGDGAVRLYEECISYIKLERPSDFPKAFRSNGRRIRSSVISMEPISIERWVDEYKLNKSRMDRDVDVSKRERERGRDRQHHKDRDDRSSTERPERQSRPSRFNNAPQSSCIVIRNLPPTVTRSDVASRLLIGVVLVDVNVSAGPTANGRHTAIAHIKLESPLAAQQAIDQIVRSQDGSHLVVEISTNEEFNMAKMRTGAGPGRTNESDNAFKFANNLQQDTKTSIFDLESGLDDESCSVMLKGAPSNVSERDVFDFFSDIGLMPMNVKIMYDTDGSCNGQVVCEFPDPHKARRATTKDGMMFGRGLMQVELLPSGRKRMPDLMHHHIQGKTPFRPSLLGPRPGGGDGPSPAGGRYGGGGPAGPNPFVQALQGGPRGRGGGRGFNTRFGGPPRHHGLGEPNNGAVDRDDRLGGSGRGRAKGGGGRPLSNVDQESSDDTTVPATGFGKQGCVLSLENVPYAASMDDILHHLELSPTYYR</sequence>
<feature type="region of interest" description="Disordered" evidence="4">
    <location>
        <begin position="955"/>
        <end position="1071"/>
    </location>
</feature>
<dbReference type="CDD" id="cd12254">
    <property type="entry name" value="RRM_hnRNPH_ESRPs_RBM12_like"/>
    <property type="match status" value="1"/>
</dbReference>
<feature type="region of interest" description="Disordered" evidence="4">
    <location>
        <begin position="688"/>
        <end position="732"/>
    </location>
</feature>
<dbReference type="STRING" id="158441.A0A226EWL8"/>
<evidence type="ECO:0000313" key="7">
    <source>
        <dbReference type="Proteomes" id="UP000198287"/>
    </source>
</evidence>
<name>A0A226EWL8_FOLCA</name>
<dbReference type="Gene3D" id="3.30.70.330">
    <property type="match status" value="3"/>
</dbReference>
<protein>
    <submittedName>
        <fullName evidence="6">RNA-binding protein 12</fullName>
    </submittedName>
</protein>
<feature type="compositionally biased region" description="Gly residues" evidence="4">
    <location>
        <begin position="999"/>
        <end position="1008"/>
    </location>
</feature>
<dbReference type="InterPro" id="IPR012677">
    <property type="entry name" value="Nucleotide-bd_a/b_plait_sf"/>
</dbReference>
<evidence type="ECO:0000256" key="4">
    <source>
        <dbReference type="SAM" id="MobiDB-lite"/>
    </source>
</evidence>
<dbReference type="EMBL" id="LNIX01000001">
    <property type="protein sequence ID" value="OXA61580.1"/>
    <property type="molecule type" value="Genomic_DNA"/>
</dbReference>
<dbReference type="Proteomes" id="UP000198287">
    <property type="component" value="Unassembled WGS sequence"/>
</dbReference>
<feature type="compositionally biased region" description="Basic and acidic residues" evidence="4">
    <location>
        <begin position="499"/>
        <end position="528"/>
    </location>
</feature>
<dbReference type="PANTHER" id="PTHR13976">
    <property type="entry name" value="HETEROGENEOUS NUCLEAR RIBONUCLEOPROTEIN-RELATED"/>
    <property type="match status" value="1"/>
</dbReference>
<feature type="domain" description="RRM" evidence="5">
    <location>
        <begin position="3"/>
        <end position="76"/>
    </location>
</feature>
<reference evidence="6 7" key="1">
    <citation type="submission" date="2015-12" db="EMBL/GenBank/DDBJ databases">
        <title>The genome of Folsomia candida.</title>
        <authorList>
            <person name="Faddeeva A."/>
            <person name="Derks M.F."/>
            <person name="Anvar Y."/>
            <person name="Smit S."/>
            <person name="Van Straalen N."/>
            <person name="Roelofs D."/>
        </authorList>
    </citation>
    <scope>NUCLEOTIDE SEQUENCE [LARGE SCALE GENOMIC DNA]</scope>
    <source>
        <strain evidence="6 7">VU population</strain>
        <tissue evidence="6">Whole body</tissue>
    </source>
</reference>
<comment type="caution">
    <text evidence="6">The sequence shown here is derived from an EMBL/GenBank/DDBJ whole genome shotgun (WGS) entry which is preliminary data.</text>
</comment>
<feature type="region of interest" description="Disordered" evidence="4">
    <location>
        <begin position="105"/>
        <end position="132"/>
    </location>
</feature>
<dbReference type="SMART" id="SM00360">
    <property type="entry name" value="RRM"/>
    <property type="match status" value="3"/>
</dbReference>
<dbReference type="GO" id="GO:0003723">
    <property type="term" value="F:RNA binding"/>
    <property type="evidence" value="ECO:0007669"/>
    <property type="project" value="UniProtKB-UniRule"/>
</dbReference>
<evidence type="ECO:0000313" key="6">
    <source>
        <dbReference type="EMBL" id="OXA61580.1"/>
    </source>
</evidence>
<keyword evidence="2 3" id="KW-0694">RNA-binding</keyword>
<feature type="compositionally biased region" description="Basic and acidic residues" evidence="4">
    <location>
        <begin position="561"/>
        <end position="585"/>
    </location>
</feature>
<dbReference type="SUPFAM" id="SSF54928">
    <property type="entry name" value="RNA-binding domain, RBD"/>
    <property type="match status" value="3"/>
</dbReference>
<keyword evidence="1" id="KW-0677">Repeat</keyword>
<keyword evidence="7" id="KW-1185">Reference proteome</keyword>
<feature type="compositionally biased region" description="Gly residues" evidence="4">
    <location>
        <begin position="1037"/>
        <end position="1050"/>
    </location>
</feature>
<feature type="compositionally biased region" description="Basic and acidic residues" evidence="4">
    <location>
        <begin position="688"/>
        <end position="723"/>
    </location>
</feature>
<dbReference type="InterPro" id="IPR050666">
    <property type="entry name" value="ESRP"/>
</dbReference>
<accession>A0A226EWL8</accession>
<dbReference type="PROSITE" id="PS50102">
    <property type="entry name" value="RRM"/>
    <property type="match status" value="1"/>
</dbReference>
<dbReference type="AlphaFoldDB" id="A0A226EWL8"/>
<feature type="region of interest" description="Disordered" evidence="4">
    <location>
        <begin position="460"/>
        <end position="597"/>
    </location>
</feature>
<dbReference type="CDD" id="cd12510">
    <property type="entry name" value="RRM1_RBM12_like"/>
    <property type="match status" value="1"/>
</dbReference>
<evidence type="ECO:0000256" key="3">
    <source>
        <dbReference type="PROSITE-ProRule" id="PRU00176"/>
    </source>
</evidence>
<dbReference type="InterPro" id="IPR035979">
    <property type="entry name" value="RBD_domain_sf"/>
</dbReference>
<dbReference type="InterPro" id="IPR000504">
    <property type="entry name" value="RRM_dom"/>
</dbReference>
<dbReference type="Pfam" id="PF00076">
    <property type="entry name" value="RRM_1"/>
    <property type="match status" value="1"/>
</dbReference>
<proteinExistence type="predicted"/>
<evidence type="ECO:0000259" key="5">
    <source>
        <dbReference type="PROSITE" id="PS50102"/>
    </source>
</evidence>
<gene>
    <name evidence="6" type="ORF">Fcan01_03436</name>
</gene>
<dbReference type="OrthoDB" id="2588702at2759"/>
<evidence type="ECO:0000256" key="2">
    <source>
        <dbReference type="ARBA" id="ARBA00022884"/>
    </source>
</evidence>
<evidence type="ECO:0000256" key="1">
    <source>
        <dbReference type="ARBA" id="ARBA00022737"/>
    </source>
</evidence>
<feature type="region of interest" description="Disordered" evidence="4">
    <location>
        <begin position="201"/>
        <end position="222"/>
    </location>
</feature>
<organism evidence="6 7">
    <name type="scientific">Folsomia candida</name>
    <name type="common">Springtail</name>
    <dbReference type="NCBI Taxonomy" id="158441"/>
    <lineage>
        <taxon>Eukaryota</taxon>
        <taxon>Metazoa</taxon>
        <taxon>Ecdysozoa</taxon>
        <taxon>Arthropoda</taxon>
        <taxon>Hexapoda</taxon>
        <taxon>Collembola</taxon>
        <taxon>Entomobryomorpha</taxon>
        <taxon>Isotomoidea</taxon>
        <taxon>Isotomidae</taxon>
        <taxon>Proisotominae</taxon>
        <taxon>Folsomia</taxon>
    </lineage>
</organism>
<feature type="compositionally biased region" description="Polar residues" evidence="4">
    <location>
        <begin position="1054"/>
        <end position="1066"/>
    </location>
</feature>